<dbReference type="GO" id="GO:0072344">
    <property type="term" value="P:rescue of stalled ribosome"/>
    <property type="evidence" value="ECO:0007669"/>
    <property type="project" value="UniProtKB-UniRule"/>
</dbReference>
<feature type="compositionally biased region" description="Acidic residues" evidence="17">
    <location>
        <begin position="1004"/>
        <end position="1022"/>
    </location>
</feature>
<dbReference type="InterPro" id="IPR039795">
    <property type="entry name" value="LTN1/Rkr1"/>
</dbReference>
<keyword evidence="9 16" id="KW-0479">Metal-binding</keyword>
<dbReference type="InterPro" id="IPR039804">
    <property type="entry name" value="RING-CH-C4HC3_LTN1"/>
</dbReference>
<comment type="similarity">
    <text evidence="4 16">Belongs to the LTN1 family.</text>
</comment>
<evidence type="ECO:0000256" key="16">
    <source>
        <dbReference type="RuleBase" id="RU367090"/>
    </source>
</evidence>
<dbReference type="EC" id="2.3.2.27" evidence="5 16"/>
<evidence type="ECO:0000313" key="19">
    <source>
        <dbReference type="EMBL" id="JAB59599.1"/>
    </source>
</evidence>
<dbReference type="InterPro" id="IPR013083">
    <property type="entry name" value="Znf_RING/FYVE/PHD"/>
</dbReference>
<evidence type="ECO:0000256" key="10">
    <source>
        <dbReference type="ARBA" id="ARBA00022737"/>
    </source>
</evidence>
<keyword evidence="10" id="KW-0677">Repeat</keyword>
<evidence type="ECO:0000259" key="18">
    <source>
        <dbReference type="PROSITE" id="PS50089"/>
    </source>
</evidence>
<evidence type="ECO:0000256" key="15">
    <source>
        <dbReference type="PROSITE-ProRule" id="PRU00175"/>
    </source>
</evidence>
<organism evidence="19">
    <name type="scientific">Corethrella appendiculata</name>
    <dbReference type="NCBI Taxonomy" id="1370023"/>
    <lineage>
        <taxon>Eukaryota</taxon>
        <taxon>Metazoa</taxon>
        <taxon>Ecdysozoa</taxon>
        <taxon>Arthropoda</taxon>
        <taxon>Hexapoda</taxon>
        <taxon>Insecta</taxon>
        <taxon>Pterygota</taxon>
        <taxon>Neoptera</taxon>
        <taxon>Endopterygota</taxon>
        <taxon>Diptera</taxon>
        <taxon>Nematocera</taxon>
        <taxon>Culicoidea</taxon>
        <taxon>Chaoboridae</taxon>
        <taxon>Corethrella</taxon>
    </lineage>
</organism>
<dbReference type="GO" id="GO:0043023">
    <property type="term" value="F:ribosomal large subunit binding"/>
    <property type="evidence" value="ECO:0007669"/>
    <property type="project" value="TreeGrafter"/>
</dbReference>
<evidence type="ECO:0000256" key="1">
    <source>
        <dbReference type="ARBA" id="ARBA00000900"/>
    </source>
</evidence>
<dbReference type="Gene3D" id="1.25.10.10">
    <property type="entry name" value="Leucine-rich Repeat Variant"/>
    <property type="match status" value="1"/>
</dbReference>
<feature type="region of interest" description="Disordered" evidence="17">
    <location>
        <begin position="1"/>
        <end position="24"/>
    </location>
</feature>
<evidence type="ECO:0000256" key="11">
    <source>
        <dbReference type="ARBA" id="ARBA00022771"/>
    </source>
</evidence>
<evidence type="ECO:0000256" key="12">
    <source>
        <dbReference type="ARBA" id="ARBA00022786"/>
    </source>
</evidence>
<evidence type="ECO:0000256" key="14">
    <source>
        <dbReference type="ARBA" id="ARBA00032366"/>
    </source>
</evidence>
<evidence type="ECO:0000256" key="3">
    <source>
        <dbReference type="ARBA" id="ARBA00004906"/>
    </source>
</evidence>
<keyword evidence="19" id="KW-0436">Ligase</keyword>
<comment type="subcellular location">
    <subcellularLocation>
        <location evidence="2">Cytoplasm</location>
        <location evidence="2">Cytosol</location>
    </subcellularLocation>
</comment>
<dbReference type="Gene3D" id="3.30.40.10">
    <property type="entry name" value="Zinc/RING finger domain, C3HC4 (zinc finger)"/>
    <property type="match status" value="1"/>
</dbReference>
<dbReference type="GO" id="GO:0016874">
    <property type="term" value="F:ligase activity"/>
    <property type="evidence" value="ECO:0007669"/>
    <property type="project" value="UniProtKB-KW"/>
</dbReference>
<dbReference type="GO" id="GO:0061630">
    <property type="term" value="F:ubiquitin protein ligase activity"/>
    <property type="evidence" value="ECO:0007669"/>
    <property type="project" value="UniProtKB-UniRule"/>
</dbReference>
<accession>W4VS17</accession>
<sequence>MGGKAKQAQRTKNNSRPANSGRSQDLISTHTGFVGFSSLDTSILPVVQNFVNIEANALSNCALDDSNLQNLDDNFQITLRKMTKKDPTTKTKALQEFHELIQKTDVEILKAVLPFWPRLYCNLSMDCEHRVRECAQQAQAAIVLKVGKNIAPYLRQLAPQWIISQYDTYAPAASIATQSFNNAFPQNKLREVFVYCEQEIIDLLVKNLIQHTAITLTNPKSHTPEECEAKYQRVLVASLRGYVLYLQKISEENLQKSASKNFTLLDNPKFWSYFKHKIPNIRAAWFEVISTLLQHGLFLLENHHQQLTTSVFQYLDETEPISIPHIWACVILTQTKIPNWNKYLNFEKAVYPKLWKVLKSGSGGNAAVVFPHMLPFISKFSREILAENLLKFYGTFFENVKQGLQSVAGSSRSDASAISHSYYEIIQYVIIQLLKDPELHSNELERFCTNLLDEHLIAIIDWCINSETTTAKYIFHNLSILLDYWCTHSVEHKIYQELLKIFWTKLFQIIEQSINVQRTLEQLEVQQEEDSAAGRIERITNAHIELVSNLKRTTYKRVKFSPESTDQIDGGGPVDEKLKHELHFEKQLNELVYKICKLYIQQINATRNSIFILHLENLIRNFQSIELFQYLLSHCDVDAHGQQSIQSLFDNEFSKWLHVDSLRLEEVAEIILILYKYLNADERLQLLNKWIKHPNKTVQTWIILRALSHPLCQEPNIHKTLQQREVEINLIDCAKAITFGDNKTNLILLNKCFFVSAGGGSNEILINLETCEKIIEIISEPLTDSSRVLSKDTCASFLAQILPAICSEENTKFSVLCEKLFLKLFEFSVVNIVEEYLTEDTLWEVTTAWQDSLSSEDIRLTDKLLDNCSEIINRQLLSEWSNEHFERLVDISAKLIQCSTEYLKNEEISMKMLAVDKILVNIFRFNHRKFNENKLKLENLALFIEALNGCLTNCKLNNDSNLVVNEMEFCKILEEYLTLCLFKVSVIFKLSVNPDEDKNKQQQQEDDCMETDEDYGDDDDDENNDLIKNWTTEFYTNIFDVFYAGSIGDIILYSTTRLHENCETLILNLQEKLSQLLAQIPTPEISGQIKEKLFKLANENGLLWSKAILFLLNLQQYNDKENGAVLLYEDVSTIALTNEDTPTTAAGGGGENHLQTYINILQTITRKMSAKCLPILPNLFEHYFDILIKMTANRCLIQNHFAGQDFNNLMDRKIIGNSLIILHEVLTKQKMESILLYNCQLTDSDMNKLIFDSEVANLIADILKYFPTELDISRWDFIRIALSSWILTVSKNHQNINVNSNLKIFISSIFKLFSQMCKFICEEKTKSSTELLTNVIEEWENVFAKDCNLVLLKSFINLITNIDNNGKSNEYFLDLISQYIDSFDFSFVLQAKKIDSNFSLDDLIKFSLDNISHRNHNVRIACATIIKKITPGLIKEDFENLTKRNNEATTTTYKNQENASETEEIDAWHFLHKFNENLLGYSEAIGNFIENFNFKIQQQYDFSVESTSSSVGATGTTITSLPQNTAISYLLLWDCIVNICSLAPPELRSIYASWITSNHFEQILLPALFKMMPPEILKNPDSGLVYGQTMFSNLDWTSIKNVNITTERYACHLYAQTLRHLSAIARKWWHGCNPRHAAIIDKLTTNCISNRLCQEEFQALLKKKEGQEQMHIKVHNLTREVTAIYALDEAKLELHITLPVNHPLGPVKVECGNQIGTRMQSKQVVMQLTIFLTHQNGSIWDGLSLWKRNLDRKFEGVEECYVCYSVIHQDTCQLPRLSCKTCKKKFHGPCLYRWFSTSNKSTCPICRNIF</sequence>
<comment type="pathway">
    <text evidence="3 16">Protein modification; protein ubiquitination.</text>
</comment>
<evidence type="ECO:0000256" key="17">
    <source>
        <dbReference type="SAM" id="MobiDB-lite"/>
    </source>
</evidence>
<feature type="region of interest" description="Disordered" evidence="17">
    <location>
        <begin position="997"/>
        <end position="1022"/>
    </location>
</feature>
<dbReference type="Pfam" id="PF23009">
    <property type="entry name" value="UBC_like"/>
    <property type="match status" value="1"/>
</dbReference>
<keyword evidence="8 16" id="KW-0808">Transferase</keyword>
<dbReference type="GO" id="GO:0016567">
    <property type="term" value="P:protein ubiquitination"/>
    <property type="evidence" value="ECO:0007669"/>
    <property type="project" value="UniProtKB-UniPathway"/>
</dbReference>
<evidence type="ECO:0000256" key="4">
    <source>
        <dbReference type="ARBA" id="ARBA00007997"/>
    </source>
</evidence>
<reference evidence="19" key="1">
    <citation type="journal article" date="2014" name="Insect Biochem. Mol. Biol.">
        <title>An insight into the sialome of the frog biting fly, Corethrella appendiculata.</title>
        <authorList>
            <person name="Ribeiro J.M.C."/>
            <person name="Chagas A.C."/>
            <person name="Pham V.M."/>
            <person name="Lounibos L.P."/>
            <person name="Calvo E."/>
        </authorList>
    </citation>
    <scope>NUCLEOTIDE SEQUENCE</scope>
    <source>
        <tissue evidence="19">Salivary glands</tissue>
    </source>
</reference>
<dbReference type="InterPro" id="IPR054478">
    <property type="entry name" value="LTN1_UBC"/>
</dbReference>
<dbReference type="InterPro" id="IPR001841">
    <property type="entry name" value="Znf_RING"/>
</dbReference>
<evidence type="ECO:0000256" key="9">
    <source>
        <dbReference type="ARBA" id="ARBA00022723"/>
    </source>
</evidence>
<evidence type="ECO:0000256" key="2">
    <source>
        <dbReference type="ARBA" id="ARBA00004514"/>
    </source>
</evidence>
<dbReference type="EMBL" id="GANO01000272">
    <property type="protein sequence ID" value="JAB59599.1"/>
    <property type="molecule type" value="mRNA"/>
</dbReference>
<protein>
    <recommendedName>
        <fullName evidence="6 16">E3 ubiquitin-protein ligase listerin</fullName>
        <ecNumber evidence="5 16">2.3.2.27</ecNumber>
    </recommendedName>
    <alternativeName>
        <fullName evidence="14 16">RING-type E3 ubiquitin transferase listerin</fullName>
    </alternativeName>
</protein>
<evidence type="ECO:0000256" key="8">
    <source>
        <dbReference type="ARBA" id="ARBA00022679"/>
    </source>
</evidence>
<dbReference type="GO" id="GO:1990116">
    <property type="term" value="P:ribosome-associated ubiquitin-dependent protein catabolic process"/>
    <property type="evidence" value="ECO:0007669"/>
    <property type="project" value="UniProtKB-UniRule"/>
</dbReference>
<dbReference type="InterPro" id="IPR054476">
    <property type="entry name" value="Ltn1_N"/>
</dbReference>
<evidence type="ECO:0000256" key="6">
    <source>
        <dbReference type="ARBA" id="ARBA00017157"/>
    </source>
</evidence>
<dbReference type="InterPro" id="IPR054477">
    <property type="entry name" value="LTN1_E3_ligase_6th"/>
</dbReference>
<evidence type="ECO:0000256" key="5">
    <source>
        <dbReference type="ARBA" id="ARBA00012483"/>
    </source>
</evidence>
<feature type="domain" description="RING-type" evidence="18">
    <location>
        <begin position="1760"/>
        <end position="1807"/>
    </location>
</feature>
<comment type="function">
    <text evidence="16">E3 ubiquitin-protein ligase. Component of the ribosome quality control complex (RQC), a ribosome-associated complex that mediates ubiquitination and extraction of incompletely synthesized nascent chains for proteasomal degradation.</text>
</comment>
<dbReference type="FunFam" id="3.30.40.10:FF:000038">
    <property type="entry name" value="E3 ubiquitin-protein ligase listerin"/>
    <property type="match status" value="1"/>
</dbReference>
<dbReference type="Pfam" id="PF22999">
    <property type="entry name" value="LTN1_E3_ligase_6th"/>
    <property type="match status" value="1"/>
</dbReference>
<dbReference type="PANTHER" id="PTHR12389">
    <property type="entry name" value="ZINC FINGER PROTEIN 294"/>
    <property type="match status" value="1"/>
</dbReference>
<keyword evidence="11 15" id="KW-0863">Zinc-finger</keyword>
<evidence type="ECO:0000256" key="13">
    <source>
        <dbReference type="ARBA" id="ARBA00022833"/>
    </source>
</evidence>
<feature type="compositionally biased region" description="Polar residues" evidence="17">
    <location>
        <begin position="8"/>
        <end position="24"/>
    </location>
</feature>
<keyword evidence="12 16" id="KW-0833">Ubl conjugation pathway</keyword>
<dbReference type="Pfam" id="PF22958">
    <property type="entry name" value="Ltn1_1st"/>
    <property type="match status" value="1"/>
</dbReference>
<dbReference type="InterPro" id="IPR011989">
    <property type="entry name" value="ARM-like"/>
</dbReference>
<dbReference type="SUPFAM" id="SSF48371">
    <property type="entry name" value="ARM repeat"/>
    <property type="match status" value="1"/>
</dbReference>
<keyword evidence="13 16" id="KW-0862">Zinc</keyword>
<keyword evidence="7" id="KW-0963">Cytoplasm</keyword>
<dbReference type="CDD" id="cd16491">
    <property type="entry name" value="RING-CH-C4HC3_LTN1"/>
    <property type="match status" value="1"/>
</dbReference>
<dbReference type="GO" id="GO:0008270">
    <property type="term" value="F:zinc ion binding"/>
    <property type="evidence" value="ECO:0007669"/>
    <property type="project" value="UniProtKB-KW"/>
</dbReference>
<evidence type="ECO:0000256" key="7">
    <source>
        <dbReference type="ARBA" id="ARBA00022490"/>
    </source>
</evidence>
<comment type="catalytic activity">
    <reaction evidence="1 16">
        <text>S-ubiquitinyl-[E2 ubiquitin-conjugating enzyme]-L-cysteine + [acceptor protein]-L-lysine = [E2 ubiquitin-conjugating enzyme]-L-cysteine + N(6)-ubiquitinyl-[acceptor protein]-L-lysine.</text>
        <dbReference type="EC" id="2.3.2.27"/>
    </reaction>
</comment>
<dbReference type="GO" id="GO:1990112">
    <property type="term" value="C:RQC complex"/>
    <property type="evidence" value="ECO:0007669"/>
    <property type="project" value="UniProtKB-UniRule"/>
</dbReference>
<name>W4VS17_9DIPT</name>
<proteinExistence type="evidence at transcript level"/>
<dbReference type="PANTHER" id="PTHR12389:SF0">
    <property type="entry name" value="E3 UBIQUITIN-PROTEIN LIGASE LISTERIN"/>
    <property type="match status" value="1"/>
</dbReference>
<dbReference type="UniPathway" id="UPA00143"/>
<dbReference type="SUPFAM" id="SSF57850">
    <property type="entry name" value="RING/U-box"/>
    <property type="match status" value="1"/>
</dbReference>
<comment type="subunit">
    <text evidence="16">Component of the ribosome quality control complex (RQC).</text>
</comment>
<dbReference type="GO" id="GO:0005829">
    <property type="term" value="C:cytosol"/>
    <property type="evidence" value="ECO:0007669"/>
    <property type="project" value="UniProtKB-SubCell"/>
</dbReference>
<dbReference type="PROSITE" id="PS50089">
    <property type="entry name" value="ZF_RING_2"/>
    <property type="match status" value="1"/>
</dbReference>
<dbReference type="InterPro" id="IPR016024">
    <property type="entry name" value="ARM-type_fold"/>
</dbReference>